<evidence type="ECO:0000256" key="4">
    <source>
        <dbReference type="ARBA" id="ARBA00022753"/>
    </source>
</evidence>
<dbReference type="GO" id="GO:0032456">
    <property type="term" value="P:endocytic recycling"/>
    <property type="evidence" value="ECO:0007669"/>
    <property type="project" value="InterPro"/>
</dbReference>
<dbReference type="PANTHER" id="PTHR13673">
    <property type="entry name" value="ESOPHAGEAL CANCER ASSOCIATED PROTEIN"/>
    <property type="match status" value="1"/>
</dbReference>
<evidence type="ECO:0000256" key="6">
    <source>
        <dbReference type="SAM" id="MobiDB-lite"/>
    </source>
</evidence>
<evidence type="ECO:0000313" key="7">
    <source>
        <dbReference type="Proteomes" id="UP000492821"/>
    </source>
</evidence>
<evidence type="ECO:0000256" key="5">
    <source>
        <dbReference type="ARBA" id="ARBA00022927"/>
    </source>
</evidence>
<comment type="similarity">
    <text evidence="2">Belongs to the VPS35L family.</text>
</comment>
<dbReference type="AlphaFoldDB" id="A0A7E4VNU3"/>
<feature type="region of interest" description="Disordered" evidence="6">
    <location>
        <begin position="160"/>
        <end position="182"/>
    </location>
</feature>
<proteinExistence type="inferred from homology"/>
<evidence type="ECO:0000256" key="1">
    <source>
        <dbReference type="ARBA" id="ARBA00004177"/>
    </source>
</evidence>
<keyword evidence="4" id="KW-0967">Endosome</keyword>
<accession>A0A7E4VNU3</accession>
<keyword evidence="5" id="KW-0653">Protein transport</keyword>
<organism evidence="7 8">
    <name type="scientific">Panagrellus redivivus</name>
    <name type="common">Microworm</name>
    <dbReference type="NCBI Taxonomy" id="6233"/>
    <lineage>
        <taxon>Eukaryota</taxon>
        <taxon>Metazoa</taxon>
        <taxon>Ecdysozoa</taxon>
        <taxon>Nematoda</taxon>
        <taxon>Chromadorea</taxon>
        <taxon>Rhabditida</taxon>
        <taxon>Tylenchina</taxon>
        <taxon>Panagrolaimomorpha</taxon>
        <taxon>Panagrolaimoidea</taxon>
        <taxon>Panagrolaimidae</taxon>
        <taxon>Panagrellus</taxon>
    </lineage>
</organism>
<reference evidence="8" key="2">
    <citation type="submission" date="2020-10" db="UniProtKB">
        <authorList>
            <consortium name="WormBaseParasite"/>
        </authorList>
    </citation>
    <scope>IDENTIFICATION</scope>
</reference>
<sequence length="929" mass="104625">MLLDLADITHSAVTEPVNAHPLLATTKSLKSANVVVEVDPLAALTLTDPLSHPDADFSDPLGAIDPLTAIAVASVATKPAEAKPKKTAPAANGNQTLRLFDVDTGKLANTLEQTDDDQPPDLDLAISGFAPWSAMRTRILENFTATDQLSLESSFLRADSVKSEQRAPPKHHKKHHSKKEESNKVKLVGLSQIEFESKIKDFRKLLRFFWDEERRLECIQLSIEVAKLLHSVTVPQYYPSLFVHVTDFLDTFGDLVYQRLLAKAKEERTAAGLPSLPTHFVTADILERTRITARNWFGKVQEVDEVLPRIYLELALLKCMRFMDDSAIVANLMRMGSMARNLQHPLISSYARCYLCRITMRLNPMERGPHWLSLNDWMQTYTTQPVCLLWPALEYVVQCVSYGAITYNDLLPIWEYCSVNNRRNVILCSFINGVSKFYLSEHALEATKLVTDAEDVTAEEISILGRNLNCVDIDEKHKKTILKSVWRCINRIVPVPGFLSAISIWIEFVAKHFTTREIDIIFDQIVRIIAPNKIFENHYTVMSSILSSVFTHSKAPVTEILQLDSLIRFVDLFRKDTARREATSTVLQAFVDGCRQEPITDLRLAFLVVDMCKRLHDSFDLYTSPEDIDEAAKLIESALNKFGFSNDPERNLEFLVSCRAATMNMDGVQKYIIHRIQVLILDIIRRSRFSTAQAVFIQSCVANLYIMIPSIESVTDRIQLYVQSGQVALAAQAFVFVPDFVSAAARDFGQVKNGTDFARLTPFFLALLVTTPDSVTENGTNAVLDCYREFLNAVIDYPWTYSPAIELQHGRILIAGLQSMLIRRRLYDKTIIGAATTAHLFKWIDRSEKAKQRQVEAIDVNITLTVDNLQGILRSEKGQCTLNMEFVEVVAKFSTSEVVESLAAAAKEAYKKCKKVPEFAGRLKAVKGA</sequence>
<dbReference type="GO" id="GO:0005768">
    <property type="term" value="C:endosome"/>
    <property type="evidence" value="ECO:0007669"/>
    <property type="project" value="UniProtKB-SubCell"/>
</dbReference>
<dbReference type="Proteomes" id="UP000492821">
    <property type="component" value="Unassembled WGS sequence"/>
</dbReference>
<comment type="subcellular location">
    <subcellularLocation>
        <location evidence="1">Endosome</location>
    </subcellularLocation>
</comment>
<feature type="compositionally biased region" description="Basic residues" evidence="6">
    <location>
        <begin position="168"/>
        <end position="177"/>
    </location>
</feature>
<dbReference type="InterPro" id="IPR029705">
    <property type="entry name" value="VPS35L"/>
</dbReference>
<evidence type="ECO:0000256" key="3">
    <source>
        <dbReference type="ARBA" id="ARBA00022448"/>
    </source>
</evidence>
<dbReference type="GO" id="GO:0015031">
    <property type="term" value="P:protein transport"/>
    <property type="evidence" value="ECO:0007669"/>
    <property type="project" value="UniProtKB-KW"/>
</dbReference>
<evidence type="ECO:0000256" key="2">
    <source>
        <dbReference type="ARBA" id="ARBA00010704"/>
    </source>
</evidence>
<keyword evidence="7" id="KW-1185">Reference proteome</keyword>
<dbReference type="WBParaSite" id="Pan_g22797.t1">
    <property type="protein sequence ID" value="Pan_g22797.t1"/>
    <property type="gene ID" value="Pan_g22797"/>
</dbReference>
<reference evidence="7" key="1">
    <citation type="journal article" date="2013" name="Genetics">
        <title>The draft genome and transcriptome of Panagrellus redivivus are shaped by the harsh demands of a free-living lifestyle.</title>
        <authorList>
            <person name="Srinivasan J."/>
            <person name="Dillman A.R."/>
            <person name="Macchietto M.G."/>
            <person name="Heikkinen L."/>
            <person name="Lakso M."/>
            <person name="Fracchia K.M."/>
            <person name="Antoshechkin I."/>
            <person name="Mortazavi A."/>
            <person name="Wong G."/>
            <person name="Sternberg P.W."/>
        </authorList>
    </citation>
    <scope>NUCLEOTIDE SEQUENCE [LARGE SCALE GENOMIC DNA]</scope>
    <source>
        <strain evidence="7">MT8872</strain>
    </source>
</reference>
<evidence type="ECO:0000313" key="8">
    <source>
        <dbReference type="WBParaSite" id="Pan_g22797.t1"/>
    </source>
</evidence>
<protein>
    <submittedName>
        <fullName evidence="8">UPF0505 protein CG8202</fullName>
    </submittedName>
</protein>
<dbReference type="PANTHER" id="PTHR13673:SF0">
    <property type="entry name" value="VPS35 ENDOSOMAL PROTEIN-SORTING FACTOR-LIKE"/>
    <property type="match status" value="1"/>
</dbReference>
<name>A0A7E4VNU3_PANRE</name>
<keyword evidence="3" id="KW-0813">Transport</keyword>